<evidence type="ECO:0000313" key="2">
    <source>
        <dbReference type="EMBL" id="COY12647.1"/>
    </source>
</evidence>
<dbReference type="Proteomes" id="UP000039021">
    <property type="component" value="Unassembled WGS sequence"/>
</dbReference>
<feature type="region of interest" description="Disordered" evidence="1">
    <location>
        <begin position="1"/>
        <end position="21"/>
    </location>
</feature>
<evidence type="ECO:0000313" key="3">
    <source>
        <dbReference type="Proteomes" id="UP000039021"/>
    </source>
</evidence>
<comment type="caution">
    <text evidence="2">The sequence shown here is derived from an EMBL/GenBank/DDBJ whole genome shotgun (WGS) entry which is preliminary data.</text>
</comment>
<reference evidence="3" key="1">
    <citation type="submission" date="2015-03" db="EMBL/GenBank/DDBJ databases">
        <authorList>
            <consortium name="Pathogen Informatics"/>
        </authorList>
    </citation>
    <scope>NUCLEOTIDE SEQUENCE [LARGE SCALE GENOMIC DNA]</scope>
    <source>
        <strain evidence="3">N09902308</strain>
    </source>
</reference>
<dbReference type="AlphaFoldDB" id="A0A916LAY3"/>
<feature type="region of interest" description="Disordered" evidence="1">
    <location>
        <begin position="55"/>
        <end position="91"/>
    </location>
</feature>
<organism evidence="2 3">
    <name type="scientific">Mycobacterium tuberculosis</name>
    <dbReference type="NCBI Taxonomy" id="1773"/>
    <lineage>
        <taxon>Bacteria</taxon>
        <taxon>Bacillati</taxon>
        <taxon>Actinomycetota</taxon>
        <taxon>Actinomycetes</taxon>
        <taxon>Mycobacteriales</taxon>
        <taxon>Mycobacteriaceae</taxon>
        <taxon>Mycobacterium</taxon>
        <taxon>Mycobacterium tuberculosis complex</taxon>
    </lineage>
</organism>
<evidence type="ECO:0000256" key="1">
    <source>
        <dbReference type="SAM" id="MobiDB-lite"/>
    </source>
</evidence>
<protein>
    <submittedName>
        <fullName evidence="2">Uncharacterized protein</fullName>
    </submittedName>
</protein>
<feature type="compositionally biased region" description="Polar residues" evidence="1">
    <location>
        <begin position="71"/>
        <end position="88"/>
    </location>
</feature>
<name>A0A916LAY3_MYCTX</name>
<accession>A0A916LAY3</accession>
<dbReference type="EMBL" id="CSBK01000942">
    <property type="protein sequence ID" value="COY12647.1"/>
    <property type="molecule type" value="Genomic_DNA"/>
</dbReference>
<gene>
    <name evidence="2" type="ORF">ERS007739_02160</name>
</gene>
<feature type="compositionally biased region" description="Polar residues" evidence="1">
    <location>
        <begin position="8"/>
        <end position="17"/>
    </location>
</feature>
<feature type="compositionally biased region" description="Low complexity" evidence="1">
    <location>
        <begin position="55"/>
        <end position="66"/>
    </location>
</feature>
<proteinExistence type="predicted"/>
<sequence>MVPPENRPSVSSRTSLPSPAPLIAPVMASISRIPGPPLGPSYRITTASPTVMVPSSRASSAARSPSKTLAVPSNTSESNPAVLTTAPSGASDPCRMVMPPLGWIGFANARSTLPSGSGGVMAARFSAMV</sequence>